<sequence>MGAQRESMGSRGEAGSDRQRAAVIDDAAQAARGGVNGEALTVGEHGDSALILLRHKLHPEPGRTPLASGGVPGHSSSMVCINVRLSDPAAAYGFLLDIDAEFAVNPLELDVQSHLVSPTFLPYAQRPTLTQFDFSAHACGSDDEHSLQGNANLHLNWFSHTNFSGSVVLLCFVFCRAILFLLSCGTPVDFIAPCGPLQRRATPSQPRPKPVRPRIHRFREINPGRNPFTMAGFPSKPQLSARERLVMLLKLLTIFPIRLACNILRMLVLSVVHRMNIRYGLLSAVVRTTFSTLTGKEIQQIQPTTRQEYAKFIKYAAKRWRAQQGRR</sequence>
<dbReference type="Proteomes" id="UP001148737">
    <property type="component" value="Unassembled WGS sequence"/>
</dbReference>
<name>A0ACC1QEI1_9HYPO</name>
<protein>
    <submittedName>
        <fullName evidence="1">Uncharacterized protein</fullName>
    </submittedName>
</protein>
<comment type="caution">
    <text evidence="1">The sequence shown here is derived from an EMBL/GenBank/DDBJ whole genome shotgun (WGS) entry which is preliminary data.</text>
</comment>
<gene>
    <name evidence="1" type="ORF">NLG97_g10943</name>
</gene>
<accession>A0ACC1QEI1</accession>
<evidence type="ECO:0000313" key="1">
    <source>
        <dbReference type="EMBL" id="KAJ3472497.1"/>
    </source>
</evidence>
<evidence type="ECO:0000313" key="2">
    <source>
        <dbReference type="Proteomes" id="UP001148737"/>
    </source>
</evidence>
<keyword evidence="2" id="KW-1185">Reference proteome</keyword>
<proteinExistence type="predicted"/>
<organism evidence="1 2">
    <name type="scientific">Lecanicillium saksenae</name>
    <dbReference type="NCBI Taxonomy" id="468837"/>
    <lineage>
        <taxon>Eukaryota</taxon>
        <taxon>Fungi</taxon>
        <taxon>Dikarya</taxon>
        <taxon>Ascomycota</taxon>
        <taxon>Pezizomycotina</taxon>
        <taxon>Sordariomycetes</taxon>
        <taxon>Hypocreomycetidae</taxon>
        <taxon>Hypocreales</taxon>
        <taxon>Cordycipitaceae</taxon>
        <taxon>Lecanicillium</taxon>
    </lineage>
</organism>
<reference evidence="1" key="1">
    <citation type="submission" date="2022-07" db="EMBL/GenBank/DDBJ databases">
        <title>Genome Sequence of Lecanicillium saksenae.</title>
        <authorList>
            <person name="Buettner E."/>
        </authorList>
    </citation>
    <scope>NUCLEOTIDE SEQUENCE</scope>
    <source>
        <strain evidence="1">VT-O1</strain>
    </source>
</reference>
<dbReference type="EMBL" id="JANAKD010003074">
    <property type="protein sequence ID" value="KAJ3472497.1"/>
    <property type="molecule type" value="Genomic_DNA"/>
</dbReference>